<feature type="region of interest" description="Disordered" evidence="1">
    <location>
        <begin position="1"/>
        <end position="22"/>
    </location>
</feature>
<proteinExistence type="predicted"/>
<comment type="caution">
    <text evidence="2">The sequence shown here is derived from an EMBL/GenBank/DDBJ whole genome shotgun (WGS) entry which is preliminary data.</text>
</comment>
<reference evidence="2" key="1">
    <citation type="submission" date="2022-09" db="EMBL/GenBank/DDBJ databases">
        <title>Fusarium specimens isolated from Avocado Roots.</title>
        <authorList>
            <person name="Stajich J."/>
            <person name="Roper C."/>
            <person name="Heimlech-Rivalta G."/>
        </authorList>
    </citation>
    <scope>NUCLEOTIDE SEQUENCE</scope>
    <source>
        <strain evidence="2">CF00095</strain>
    </source>
</reference>
<dbReference type="EMBL" id="JAOQBH010000030">
    <property type="protein sequence ID" value="KAJ4113296.1"/>
    <property type="molecule type" value="Genomic_DNA"/>
</dbReference>
<evidence type="ECO:0000313" key="3">
    <source>
        <dbReference type="Proteomes" id="UP001152024"/>
    </source>
</evidence>
<feature type="compositionally biased region" description="Polar residues" evidence="1">
    <location>
        <begin position="1"/>
        <end position="15"/>
    </location>
</feature>
<organism evidence="2 3">
    <name type="scientific">Fusarium equiseti</name>
    <name type="common">Fusarium scirpi</name>
    <dbReference type="NCBI Taxonomy" id="61235"/>
    <lineage>
        <taxon>Eukaryota</taxon>
        <taxon>Fungi</taxon>
        <taxon>Dikarya</taxon>
        <taxon>Ascomycota</taxon>
        <taxon>Pezizomycotina</taxon>
        <taxon>Sordariomycetes</taxon>
        <taxon>Hypocreomycetidae</taxon>
        <taxon>Hypocreales</taxon>
        <taxon>Nectriaceae</taxon>
        <taxon>Fusarium</taxon>
        <taxon>Fusarium incarnatum-equiseti species complex</taxon>
    </lineage>
</organism>
<protein>
    <submittedName>
        <fullName evidence="2">Uncharacterized protein</fullName>
    </submittedName>
</protein>
<sequence>MTGGNVNKQVEQQGSGDRKQQHRIKKVDAVWALDANFVKMKDCEGNVMETAVNITPGHDPTTAFFARTGGGGYIGIFNNPEDLARLAERIMAETGCEEICYKILPHDPEKIAKFEKTAVEKLVVSNHDFPEVEPSELNTNTKNN</sequence>
<keyword evidence="3" id="KW-1185">Reference proteome</keyword>
<evidence type="ECO:0000313" key="2">
    <source>
        <dbReference type="EMBL" id="KAJ4113296.1"/>
    </source>
</evidence>
<dbReference type="Proteomes" id="UP001152024">
    <property type="component" value="Unassembled WGS sequence"/>
</dbReference>
<evidence type="ECO:0000256" key="1">
    <source>
        <dbReference type="SAM" id="MobiDB-lite"/>
    </source>
</evidence>
<gene>
    <name evidence="2" type="ORF">NW768_011579</name>
</gene>
<name>A0ABQ8QXI0_FUSEQ</name>
<accession>A0ABQ8QXI0</accession>